<evidence type="ECO:0008006" key="3">
    <source>
        <dbReference type="Google" id="ProtNLM"/>
    </source>
</evidence>
<dbReference type="RefSeq" id="WP_271890135.1">
    <property type="nucleotide sequence ID" value="NZ_JAQBIE010000024.1"/>
</dbReference>
<proteinExistence type="predicted"/>
<evidence type="ECO:0000313" key="1">
    <source>
        <dbReference type="EMBL" id="MDB6179019.1"/>
    </source>
</evidence>
<gene>
    <name evidence="1" type="ORF">PAF17_16120</name>
</gene>
<sequence>MRAYLAAGALAAILAVGWWVFDQGRGAERSNKQSRDLEAWERVNDADVSRGDSDDDTKWLHEWIGGQQ</sequence>
<organism evidence="1 2">
    <name type="scientific">Paracoccus onchidii</name>
    <dbReference type="NCBI Taxonomy" id="3017813"/>
    <lineage>
        <taxon>Bacteria</taxon>
        <taxon>Pseudomonadati</taxon>
        <taxon>Pseudomonadota</taxon>
        <taxon>Alphaproteobacteria</taxon>
        <taxon>Rhodobacterales</taxon>
        <taxon>Paracoccaceae</taxon>
        <taxon>Paracoccus</taxon>
    </lineage>
</organism>
<protein>
    <recommendedName>
        <fullName evidence="3">Entry exclusion protein TrbK</fullName>
    </recommendedName>
</protein>
<comment type="caution">
    <text evidence="1">The sequence shown here is derived from an EMBL/GenBank/DDBJ whole genome shotgun (WGS) entry which is preliminary data.</text>
</comment>
<accession>A0ABT4ZI43</accession>
<keyword evidence="2" id="KW-1185">Reference proteome</keyword>
<name>A0ABT4ZI43_9RHOB</name>
<reference evidence="1" key="1">
    <citation type="submission" date="2022-12" db="EMBL/GenBank/DDBJ databases">
        <title>Paracoccus onchidii sp. nov., isolated from a marine invertebrate from the South China Sea.</title>
        <authorList>
            <person name="Xu S."/>
            <person name="Liu Z."/>
            <person name="Xu Y."/>
        </authorList>
    </citation>
    <scope>NUCLEOTIDE SEQUENCE</scope>
    <source>
        <strain evidence="1">Z330</strain>
    </source>
</reference>
<dbReference type="Proteomes" id="UP001165641">
    <property type="component" value="Unassembled WGS sequence"/>
</dbReference>
<evidence type="ECO:0000313" key="2">
    <source>
        <dbReference type="Proteomes" id="UP001165641"/>
    </source>
</evidence>
<dbReference type="EMBL" id="JAQBIE010000024">
    <property type="protein sequence ID" value="MDB6179019.1"/>
    <property type="molecule type" value="Genomic_DNA"/>
</dbReference>